<dbReference type="InterPro" id="IPR050951">
    <property type="entry name" value="Retrovirus_Pol_polyprotein"/>
</dbReference>
<evidence type="ECO:0000256" key="2">
    <source>
        <dbReference type="SAM" id="Phobius"/>
    </source>
</evidence>
<dbReference type="OrthoDB" id="6818577at2759"/>
<feature type="compositionally biased region" description="Basic residues" evidence="1">
    <location>
        <begin position="132"/>
        <end position="145"/>
    </location>
</feature>
<name>A0A0V1GU11_9BILA</name>
<dbReference type="EMBL" id="JYDP01000272">
    <property type="protein sequence ID" value="KRZ01634.1"/>
    <property type="molecule type" value="Genomic_DNA"/>
</dbReference>
<dbReference type="SUPFAM" id="SSF53098">
    <property type="entry name" value="Ribonuclease H-like"/>
    <property type="match status" value="1"/>
</dbReference>
<dbReference type="InterPro" id="IPR012337">
    <property type="entry name" value="RNaseH-like_sf"/>
</dbReference>
<evidence type="ECO:0000256" key="1">
    <source>
        <dbReference type="SAM" id="MobiDB-lite"/>
    </source>
</evidence>
<dbReference type="STRING" id="268475.A0A0V1GU11"/>
<dbReference type="Proteomes" id="UP000055024">
    <property type="component" value="Unassembled WGS sequence"/>
</dbReference>
<dbReference type="PANTHER" id="PTHR37984">
    <property type="entry name" value="PROTEIN CBG26694"/>
    <property type="match status" value="1"/>
</dbReference>
<gene>
    <name evidence="3" type="primary">KRBA2</name>
    <name evidence="3" type="ORF">T11_1900</name>
</gene>
<keyword evidence="2" id="KW-1133">Transmembrane helix</keyword>
<reference evidence="3 4" key="1">
    <citation type="submission" date="2015-01" db="EMBL/GenBank/DDBJ databases">
        <title>Evolution of Trichinella species and genotypes.</title>
        <authorList>
            <person name="Korhonen P.K."/>
            <person name="Edoardo P."/>
            <person name="Giuseppe L.R."/>
            <person name="Gasser R.B."/>
        </authorList>
    </citation>
    <scope>NUCLEOTIDE SEQUENCE [LARGE SCALE GENOMIC DNA]</scope>
    <source>
        <strain evidence="3">ISS1029</strain>
    </source>
</reference>
<dbReference type="PANTHER" id="PTHR37984:SF5">
    <property type="entry name" value="PROTEIN NYNRIN-LIKE"/>
    <property type="match status" value="1"/>
</dbReference>
<accession>A0A0V1GU11</accession>
<feature type="transmembrane region" description="Helical" evidence="2">
    <location>
        <begin position="53"/>
        <end position="79"/>
    </location>
</feature>
<comment type="caution">
    <text evidence="3">The sequence shown here is derived from an EMBL/GenBank/DDBJ whole genome shotgun (WGS) entry which is preliminary data.</text>
</comment>
<feature type="region of interest" description="Disordered" evidence="1">
    <location>
        <begin position="104"/>
        <end position="148"/>
    </location>
</feature>
<keyword evidence="4" id="KW-1185">Reference proteome</keyword>
<evidence type="ECO:0000313" key="4">
    <source>
        <dbReference type="Proteomes" id="UP000055024"/>
    </source>
</evidence>
<protein>
    <submittedName>
        <fullName evidence="3">KRAB-A domain-containing protein 2</fullName>
    </submittedName>
</protein>
<dbReference type="GO" id="GO:0003676">
    <property type="term" value="F:nucleic acid binding"/>
    <property type="evidence" value="ECO:0007669"/>
    <property type="project" value="InterPro"/>
</dbReference>
<dbReference type="Gene3D" id="3.30.420.10">
    <property type="entry name" value="Ribonuclease H-like superfamily/Ribonuclease H"/>
    <property type="match status" value="1"/>
</dbReference>
<evidence type="ECO:0000313" key="3">
    <source>
        <dbReference type="EMBL" id="KRZ01634.1"/>
    </source>
</evidence>
<keyword evidence="2" id="KW-0472">Membrane</keyword>
<proteinExistence type="predicted"/>
<sequence length="346" mass="39817">MYRGNISGDEYLVWEESGTMIESEKNRCHPTSEINVLLQEYVSKKDYKTGYSIGMCAVLVFNYLHACIAFCAGMFDFWWNNEPMMTFIELKLCRCRRQNASAGTPRRTAARYQMTKRSAPSNEATKKPSAWRAKRRTKKQTKNKPRNSGGALLLLSFAQCVPPKNVKQILSGEPLNVADDAERKRVFRLKNNFKILCLNNTERLLDARSGRYFISVEEMFDVIHDVHLTTGHGGRDRILYEVKKKYANVTRLAVKTFIELCENCQLKQTTSRKSLIVKPIISDCFNARCQVDLIDWQSSANKHGYKFILNYQDHFTKFCILWPLKEKTAVAVAKELTDIFCLFGAP</sequence>
<keyword evidence="2" id="KW-0812">Transmembrane</keyword>
<organism evidence="3 4">
    <name type="scientific">Trichinella zimbabwensis</name>
    <dbReference type="NCBI Taxonomy" id="268475"/>
    <lineage>
        <taxon>Eukaryota</taxon>
        <taxon>Metazoa</taxon>
        <taxon>Ecdysozoa</taxon>
        <taxon>Nematoda</taxon>
        <taxon>Enoplea</taxon>
        <taxon>Dorylaimia</taxon>
        <taxon>Trichinellida</taxon>
        <taxon>Trichinellidae</taxon>
        <taxon>Trichinella</taxon>
    </lineage>
</organism>
<dbReference type="InterPro" id="IPR036397">
    <property type="entry name" value="RNaseH_sf"/>
</dbReference>
<dbReference type="AlphaFoldDB" id="A0A0V1GU11"/>